<feature type="region of interest" description="Disordered" evidence="5">
    <location>
        <begin position="568"/>
        <end position="589"/>
    </location>
</feature>
<dbReference type="PRINTS" id="PR01036">
    <property type="entry name" value="TCRTETB"/>
</dbReference>
<feature type="transmembrane region" description="Helical" evidence="6">
    <location>
        <begin position="466"/>
        <end position="486"/>
    </location>
</feature>
<evidence type="ECO:0000256" key="5">
    <source>
        <dbReference type="SAM" id="MobiDB-lite"/>
    </source>
</evidence>
<feature type="transmembrane region" description="Helical" evidence="6">
    <location>
        <begin position="369"/>
        <end position="394"/>
    </location>
</feature>
<feature type="transmembrane region" description="Helical" evidence="6">
    <location>
        <begin position="539"/>
        <end position="557"/>
    </location>
</feature>
<dbReference type="Gene3D" id="1.20.1250.20">
    <property type="entry name" value="MFS general substrate transporter like domains"/>
    <property type="match status" value="1"/>
</dbReference>
<evidence type="ECO:0000313" key="9">
    <source>
        <dbReference type="Proteomes" id="UP001369815"/>
    </source>
</evidence>
<dbReference type="InterPro" id="IPR011701">
    <property type="entry name" value="MFS"/>
</dbReference>
<evidence type="ECO:0000256" key="6">
    <source>
        <dbReference type="SAM" id="Phobius"/>
    </source>
</evidence>
<dbReference type="GO" id="GO:0005886">
    <property type="term" value="C:plasma membrane"/>
    <property type="evidence" value="ECO:0007669"/>
    <property type="project" value="TreeGrafter"/>
</dbReference>
<dbReference type="Proteomes" id="UP001369815">
    <property type="component" value="Unassembled WGS sequence"/>
</dbReference>
<feature type="transmembrane region" description="Helical" evidence="6">
    <location>
        <begin position="212"/>
        <end position="231"/>
    </location>
</feature>
<dbReference type="PROSITE" id="PS50850">
    <property type="entry name" value="MFS"/>
    <property type="match status" value="1"/>
</dbReference>
<feature type="domain" description="Major facilitator superfamily (MFS) profile" evidence="7">
    <location>
        <begin position="60"/>
        <end position="564"/>
    </location>
</feature>
<sequence>MASYPAMAAGPVPFSMDYSGYISTDEDSMITIAPRAPERQEVEILKDNPPFKPDRNFVLAFLSICIITLAAALDATSLSIGLPIITEDLKGSAIEAFWTGTSFLLTSAVFQPVIAGLSHVFGRKNLLIISSILFVVGAIICAVARNFTVMLAGRSVQGIGGGGILALGEIIVTDLVPLAARGTWFGYLGSTWALGSVAGPLLGAVFAESVTWQWIFWINLPIVGVGMILLVPFLKLESTPGKLSTKIRTFDWIGSIIFVAGTVGFLIPVTWGGVMYPWDHWRTVVPLLLGFDGIIAFAIYEWWLSRRAFDAEGNALPGEHIEPIVRFSIFNNYTMIITFISTVLHGVVVWSLLYFLPLYYEAVKEYSPIISGVAILPETGLVAPVSVIAAVLCTRFGKYRWALWSGWVCTTAGSGLLFILSPTTSVPGWIFLNFLVSIGTGILFPAMSLGTQAASRPQDSGHTAGFFSFLRVFGQAIGVAVSGVAFQNQLQSELQNYEEFAPVAVQYSRDATALVGIIKALPDGTSKTDLKQAYSDSLHVIWLLMTVVSGVALLTSLTTKEYSLEQEHDTRQKFNGGKNKESMTDLMLR</sequence>
<dbReference type="PANTHER" id="PTHR23501">
    <property type="entry name" value="MAJOR FACILITATOR SUPERFAMILY"/>
    <property type="match status" value="1"/>
</dbReference>
<evidence type="ECO:0000259" key="7">
    <source>
        <dbReference type="PROSITE" id="PS50850"/>
    </source>
</evidence>
<dbReference type="SUPFAM" id="SSF103473">
    <property type="entry name" value="MFS general substrate transporter"/>
    <property type="match status" value="2"/>
</dbReference>
<keyword evidence="2 6" id="KW-0812">Transmembrane</keyword>
<feature type="transmembrane region" description="Helical" evidence="6">
    <location>
        <begin position="283"/>
        <end position="303"/>
    </location>
</feature>
<dbReference type="InterPro" id="IPR036259">
    <property type="entry name" value="MFS_trans_sf"/>
</dbReference>
<feature type="transmembrane region" description="Helical" evidence="6">
    <location>
        <begin position="252"/>
        <end position="271"/>
    </location>
</feature>
<evidence type="ECO:0000256" key="1">
    <source>
        <dbReference type="ARBA" id="ARBA00004141"/>
    </source>
</evidence>
<evidence type="ECO:0000313" key="8">
    <source>
        <dbReference type="EMBL" id="KAK6950127.1"/>
    </source>
</evidence>
<dbReference type="FunFam" id="1.20.1720.10:FF:000018">
    <property type="entry name" value="Putative MFS multidrug transporter"/>
    <property type="match status" value="1"/>
</dbReference>
<feature type="transmembrane region" description="Helical" evidence="6">
    <location>
        <begin position="401"/>
        <end position="420"/>
    </location>
</feature>
<keyword evidence="4 6" id="KW-0472">Membrane</keyword>
<dbReference type="InterPro" id="IPR020846">
    <property type="entry name" value="MFS_dom"/>
</dbReference>
<feature type="transmembrane region" description="Helical" evidence="6">
    <location>
        <begin position="96"/>
        <end position="114"/>
    </location>
</feature>
<comment type="caution">
    <text evidence="8">The sequence shown here is derived from an EMBL/GenBank/DDBJ whole genome shotgun (WGS) entry which is preliminary data.</text>
</comment>
<proteinExistence type="predicted"/>
<name>A0AAX6MCM1_9PEZI</name>
<organism evidence="8 9">
    <name type="scientific">Daldinia eschscholtzii</name>
    <dbReference type="NCBI Taxonomy" id="292717"/>
    <lineage>
        <taxon>Eukaryota</taxon>
        <taxon>Fungi</taxon>
        <taxon>Dikarya</taxon>
        <taxon>Ascomycota</taxon>
        <taxon>Pezizomycotina</taxon>
        <taxon>Sordariomycetes</taxon>
        <taxon>Xylariomycetidae</taxon>
        <taxon>Xylariales</taxon>
        <taxon>Hypoxylaceae</taxon>
        <taxon>Daldinia</taxon>
    </lineage>
</organism>
<reference evidence="8 9" key="1">
    <citation type="journal article" date="2024" name="Front Chem Biol">
        <title>Unveiling the potential of Daldinia eschscholtzii MFLUCC 19-0629 through bioactivity and bioinformatics studies for enhanced sustainable agriculture production.</title>
        <authorList>
            <person name="Brooks S."/>
            <person name="Weaver J.A."/>
            <person name="Klomchit A."/>
            <person name="Alharthi S.A."/>
            <person name="Onlamun T."/>
            <person name="Nurani R."/>
            <person name="Vong T.K."/>
            <person name="Alberti F."/>
            <person name="Greco C."/>
        </authorList>
    </citation>
    <scope>NUCLEOTIDE SEQUENCE [LARGE SCALE GENOMIC DNA]</scope>
    <source>
        <strain evidence="8">MFLUCC 19-0629</strain>
    </source>
</reference>
<comment type="subcellular location">
    <subcellularLocation>
        <location evidence="1">Membrane</location>
        <topology evidence="1">Multi-pass membrane protein</topology>
    </subcellularLocation>
</comment>
<dbReference type="GO" id="GO:0022857">
    <property type="term" value="F:transmembrane transporter activity"/>
    <property type="evidence" value="ECO:0007669"/>
    <property type="project" value="InterPro"/>
</dbReference>
<evidence type="ECO:0000256" key="3">
    <source>
        <dbReference type="ARBA" id="ARBA00022989"/>
    </source>
</evidence>
<accession>A0AAX6MCM1</accession>
<dbReference type="EMBL" id="JBANMG010000008">
    <property type="protein sequence ID" value="KAK6950127.1"/>
    <property type="molecule type" value="Genomic_DNA"/>
</dbReference>
<gene>
    <name evidence="8" type="ORF">Daesc_008453</name>
</gene>
<dbReference type="PANTHER" id="PTHR23501:SF59">
    <property type="entry name" value="MAJOR FACILITATOR SUPERFAMILY (MFS) PROFILE DOMAIN-CONTAINING PROTEIN-RELATED"/>
    <property type="match status" value="1"/>
</dbReference>
<keyword evidence="3 6" id="KW-1133">Transmembrane helix</keyword>
<feature type="transmembrane region" description="Helical" evidence="6">
    <location>
        <begin position="336"/>
        <end position="357"/>
    </location>
</feature>
<feature type="transmembrane region" description="Helical" evidence="6">
    <location>
        <begin position="126"/>
        <end position="145"/>
    </location>
</feature>
<feature type="transmembrane region" description="Helical" evidence="6">
    <location>
        <begin position="151"/>
        <end position="172"/>
    </location>
</feature>
<dbReference type="Gene3D" id="1.20.1720.10">
    <property type="entry name" value="Multidrug resistance protein D"/>
    <property type="match status" value="1"/>
</dbReference>
<dbReference type="Pfam" id="PF07690">
    <property type="entry name" value="MFS_1"/>
    <property type="match status" value="2"/>
</dbReference>
<dbReference type="AlphaFoldDB" id="A0AAX6MCM1"/>
<feature type="transmembrane region" description="Helical" evidence="6">
    <location>
        <begin position="57"/>
        <end position="84"/>
    </location>
</feature>
<protein>
    <recommendedName>
        <fullName evidence="7">Major facilitator superfamily (MFS) profile domain-containing protein</fullName>
    </recommendedName>
</protein>
<feature type="transmembrane region" description="Helical" evidence="6">
    <location>
        <begin position="184"/>
        <end position="206"/>
    </location>
</feature>
<evidence type="ECO:0000256" key="4">
    <source>
        <dbReference type="ARBA" id="ARBA00023136"/>
    </source>
</evidence>
<evidence type="ECO:0000256" key="2">
    <source>
        <dbReference type="ARBA" id="ARBA00022692"/>
    </source>
</evidence>
<keyword evidence="9" id="KW-1185">Reference proteome</keyword>
<feature type="transmembrane region" description="Helical" evidence="6">
    <location>
        <begin position="426"/>
        <end position="446"/>
    </location>
</feature>